<evidence type="ECO:0000256" key="3">
    <source>
        <dbReference type="ARBA" id="ARBA00022475"/>
    </source>
</evidence>
<comment type="caution">
    <text evidence="8">The sequence shown here is derived from an EMBL/GenBank/DDBJ whole genome shotgun (WGS) entry which is preliminary data.</text>
</comment>
<accession>A0A1J5RDP1</accession>
<dbReference type="PANTHER" id="PTHR30106:SF2">
    <property type="entry name" value="UPF0324 INNER MEMBRANE PROTEIN YEIH"/>
    <property type="match status" value="1"/>
</dbReference>
<dbReference type="PANTHER" id="PTHR30106">
    <property type="entry name" value="INNER MEMBRANE PROTEIN YEIH-RELATED"/>
    <property type="match status" value="1"/>
</dbReference>
<keyword evidence="6 7" id="KW-0472">Membrane</keyword>
<protein>
    <recommendedName>
        <fullName evidence="9">Sulfate exporter family transporter</fullName>
    </recommendedName>
</protein>
<evidence type="ECO:0000256" key="4">
    <source>
        <dbReference type="ARBA" id="ARBA00022692"/>
    </source>
</evidence>
<feature type="transmembrane region" description="Helical" evidence="7">
    <location>
        <begin position="46"/>
        <end position="65"/>
    </location>
</feature>
<feature type="transmembrane region" description="Helical" evidence="7">
    <location>
        <begin position="21"/>
        <end position="40"/>
    </location>
</feature>
<dbReference type="InterPro" id="IPR018383">
    <property type="entry name" value="UPF0324_pro"/>
</dbReference>
<dbReference type="GO" id="GO:0005886">
    <property type="term" value="C:plasma membrane"/>
    <property type="evidence" value="ECO:0007669"/>
    <property type="project" value="UniProtKB-SubCell"/>
</dbReference>
<keyword evidence="4 7" id="KW-0812">Transmembrane</keyword>
<feature type="transmembrane region" description="Helical" evidence="7">
    <location>
        <begin position="86"/>
        <end position="103"/>
    </location>
</feature>
<dbReference type="EMBL" id="MLJW01000198">
    <property type="protein sequence ID" value="OIQ93897.1"/>
    <property type="molecule type" value="Genomic_DNA"/>
</dbReference>
<feature type="transmembrane region" description="Helical" evidence="7">
    <location>
        <begin position="141"/>
        <end position="162"/>
    </location>
</feature>
<evidence type="ECO:0000256" key="6">
    <source>
        <dbReference type="ARBA" id="ARBA00023136"/>
    </source>
</evidence>
<evidence type="ECO:0000256" key="5">
    <source>
        <dbReference type="ARBA" id="ARBA00022989"/>
    </source>
</evidence>
<evidence type="ECO:0000313" key="8">
    <source>
        <dbReference type="EMBL" id="OIQ93897.1"/>
    </source>
</evidence>
<evidence type="ECO:0000256" key="1">
    <source>
        <dbReference type="ARBA" id="ARBA00004651"/>
    </source>
</evidence>
<evidence type="ECO:0008006" key="9">
    <source>
        <dbReference type="Google" id="ProtNLM"/>
    </source>
</evidence>
<name>A0A1J5RDP1_9ZZZZ</name>
<keyword evidence="3" id="KW-1003">Cell membrane</keyword>
<feature type="transmembrane region" description="Helical" evidence="7">
    <location>
        <begin position="168"/>
        <end position="187"/>
    </location>
</feature>
<dbReference type="Pfam" id="PF03601">
    <property type="entry name" value="Cons_hypoth698"/>
    <property type="match status" value="1"/>
</dbReference>
<reference evidence="8" key="1">
    <citation type="submission" date="2016-10" db="EMBL/GenBank/DDBJ databases">
        <title>Sequence of Gallionella enrichment culture.</title>
        <authorList>
            <person name="Poehlein A."/>
            <person name="Muehling M."/>
            <person name="Daniel R."/>
        </authorList>
    </citation>
    <scope>NUCLEOTIDE SEQUENCE</scope>
</reference>
<comment type="subcellular location">
    <subcellularLocation>
        <location evidence="1">Cell membrane</location>
        <topology evidence="1">Multi-pass membrane protein</topology>
    </subcellularLocation>
</comment>
<organism evidence="8">
    <name type="scientific">mine drainage metagenome</name>
    <dbReference type="NCBI Taxonomy" id="410659"/>
    <lineage>
        <taxon>unclassified sequences</taxon>
        <taxon>metagenomes</taxon>
        <taxon>ecological metagenomes</taxon>
    </lineage>
</organism>
<dbReference type="AlphaFoldDB" id="A0A1J5RDP1"/>
<comment type="similarity">
    <text evidence="2">Belongs to the UPF0324 family.</text>
</comment>
<gene>
    <name evidence="8" type="ORF">GALL_241850</name>
</gene>
<evidence type="ECO:0000256" key="2">
    <source>
        <dbReference type="ARBA" id="ARBA00007977"/>
    </source>
</evidence>
<feature type="transmembrane region" description="Helical" evidence="7">
    <location>
        <begin position="109"/>
        <end position="129"/>
    </location>
</feature>
<evidence type="ECO:0000256" key="7">
    <source>
        <dbReference type="SAM" id="Phobius"/>
    </source>
</evidence>
<proteinExistence type="inferred from homology"/>
<keyword evidence="5 7" id="KW-1133">Transmembrane helix</keyword>
<sequence>MDRLEYTPYVRRMPLLADFGAFLPGVALCMAITAASSLLQGVEVRLWGRAWIEALVIAILLGTALRSSWQPGARWTPGIHFSAKTLLEIAIVLLGAGVSAGMIRRAGVGLLAGIVVVVFAAIALSYALGRAFGLPRRMATLIACGNSICGNSAIAAVAPVIGAPLRTAIWPAPVILLASTTSARRLLRANHRPRISSLRPTVSALTGLTGYISAVSMKLMPASSAISIWDCASASDVWLP</sequence>